<dbReference type="EMBL" id="JBHRXV010000010">
    <property type="protein sequence ID" value="MFC3713197.1"/>
    <property type="molecule type" value="Genomic_DNA"/>
</dbReference>
<dbReference type="Proteomes" id="UP001595615">
    <property type="component" value="Unassembled WGS sequence"/>
</dbReference>
<accession>A0ABV7XDW9</accession>
<evidence type="ECO:0000313" key="2">
    <source>
        <dbReference type="Proteomes" id="UP001595615"/>
    </source>
</evidence>
<sequence>MAALAMDAEGDVPAGDAVAEATTGPEAPPAATETVAAAPPATAQLIDEFATRSGRWQLFALPGQGDAAVYKMTLDANPAFVREFACRPLALKDTGAATDLDLQPVRLLDIDATVAQGACRVVQNMSPVAPNLVWIREAAAARIIPSYRRERAWVAGLKPLARDPKRGAYDPKSLGPAIDKAPLNAGSNFVGVTSAQGGEYVSSRGFLHDADARVVDAALHGEESAVAAYWPEFEQYSLYSLAQPQGAAWSTTRHVTIDPQFPQEGERGWENVFYNNPHPDFDTAQAVTGWGRDVAHLENTGFIHWLATEDPIAGLLVQRQAAYALAGRWEYQRGGYKTTAAPADTRYEGYADQERGVFNTLSALWKSRDVSRRVQSAEGRMFWSIARTEAQAEQVIDFYDQTAARVAAAPSTSAADFTRQLAGTPFSTGAIGSFIEAHGAPMKLHQMSAFEAVQYGKESLWLWTRDGSPAVRRWFTAYANGLSARMAIVGGAMGVDGRTSTSGSGYPIGPSQMVGGYPAAARPAFNSTEGWAEWVASLPLQQEDSRDSFNGASVHTAMQMEGALLLARDAGLAIPTLDAALTRIRAARGATTTIRYASLQMHKHLASPPAGSID</sequence>
<organism evidence="1 2">
    <name type="scientific">Sphingoaurantiacus capsulatus</name>
    <dbReference type="NCBI Taxonomy" id="1771310"/>
    <lineage>
        <taxon>Bacteria</taxon>
        <taxon>Pseudomonadati</taxon>
        <taxon>Pseudomonadota</taxon>
        <taxon>Alphaproteobacteria</taxon>
        <taxon>Sphingomonadales</taxon>
        <taxon>Sphingosinicellaceae</taxon>
        <taxon>Sphingoaurantiacus</taxon>
    </lineage>
</organism>
<protein>
    <submittedName>
        <fullName evidence="1">Uncharacterized protein</fullName>
    </submittedName>
</protein>
<name>A0ABV7XDW9_9SPHN</name>
<gene>
    <name evidence="1" type="ORF">ACFOMD_11475</name>
</gene>
<reference evidence="2" key="1">
    <citation type="journal article" date="2019" name="Int. J. Syst. Evol. Microbiol.">
        <title>The Global Catalogue of Microorganisms (GCM) 10K type strain sequencing project: providing services to taxonomists for standard genome sequencing and annotation.</title>
        <authorList>
            <consortium name="The Broad Institute Genomics Platform"/>
            <consortium name="The Broad Institute Genome Sequencing Center for Infectious Disease"/>
            <person name="Wu L."/>
            <person name="Ma J."/>
        </authorList>
    </citation>
    <scope>NUCLEOTIDE SEQUENCE [LARGE SCALE GENOMIC DNA]</scope>
    <source>
        <strain evidence="2">KCTC 42644</strain>
    </source>
</reference>
<dbReference type="RefSeq" id="WP_380861453.1">
    <property type="nucleotide sequence ID" value="NZ_JBHRXV010000010.1"/>
</dbReference>
<evidence type="ECO:0000313" key="1">
    <source>
        <dbReference type="EMBL" id="MFC3713197.1"/>
    </source>
</evidence>
<keyword evidence="2" id="KW-1185">Reference proteome</keyword>
<proteinExistence type="predicted"/>
<comment type="caution">
    <text evidence="1">The sequence shown here is derived from an EMBL/GenBank/DDBJ whole genome shotgun (WGS) entry which is preliminary data.</text>
</comment>